<evidence type="ECO:0000313" key="2">
    <source>
        <dbReference type="EMBL" id="CAF1013882.1"/>
    </source>
</evidence>
<evidence type="ECO:0000313" key="5">
    <source>
        <dbReference type="EMBL" id="CAF4171104.1"/>
    </source>
</evidence>
<dbReference type="Proteomes" id="UP000681722">
    <property type="component" value="Unassembled WGS sequence"/>
</dbReference>
<dbReference type="EMBL" id="CAJOBA010006773">
    <property type="protein sequence ID" value="CAF3782714.1"/>
    <property type="molecule type" value="Genomic_DNA"/>
</dbReference>
<accession>A0A815F1Z8</accession>
<reference evidence="3" key="1">
    <citation type="submission" date="2021-02" db="EMBL/GenBank/DDBJ databases">
        <authorList>
            <person name="Nowell W R."/>
        </authorList>
    </citation>
    <scope>NUCLEOTIDE SEQUENCE</scope>
</reference>
<evidence type="ECO:0000256" key="1">
    <source>
        <dbReference type="SAM" id="MobiDB-lite"/>
    </source>
</evidence>
<evidence type="ECO:0000313" key="3">
    <source>
        <dbReference type="EMBL" id="CAF1323243.1"/>
    </source>
</evidence>
<sequence>TETDIDTQAPALIQLLLIPHEIRASSALVIILIETQFLPPKRSTRRQRIQELCSKIFQPTHLFYGWGELDDELMKFSEFELFKSSDIMYAENVQQIFRRMYNANHPHDYNCQARWEAEDGCLLTTAAPYDMESDDHPDCTCPDRPYKDPRQPNS</sequence>
<gene>
    <name evidence="3" type="ORF">GPM918_LOCUS29577</name>
    <name evidence="2" type="ORF">OVA965_LOCUS15180</name>
    <name evidence="5" type="ORF">SRO942_LOCUS30165</name>
    <name evidence="4" type="ORF">TMI583_LOCUS15181</name>
</gene>
<dbReference type="EMBL" id="CAJNOK010006768">
    <property type="protein sequence ID" value="CAF1013882.1"/>
    <property type="molecule type" value="Genomic_DNA"/>
</dbReference>
<keyword evidence="6" id="KW-1185">Reference proteome</keyword>
<protein>
    <submittedName>
        <fullName evidence="3">Uncharacterized protein</fullName>
    </submittedName>
</protein>
<feature type="region of interest" description="Disordered" evidence="1">
    <location>
        <begin position="133"/>
        <end position="154"/>
    </location>
</feature>
<proteinExistence type="predicted"/>
<dbReference type="EMBL" id="CAJOBC010048951">
    <property type="protein sequence ID" value="CAF4171104.1"/>
    <property type="molecule type" value="Genomic_DNA"/>
</dbReference>
<dbReference type="Proteomes" id="UP000682733">
    <property type="component" value="Unassembled WGS sequence"/>
</dbReference>
<dbReference type="OrthoDB" id="10043296at2759"/>
<feature type="non-terminal residue" evidence="3">
    <location>
        <position position="1"/>
    </location>
</feature>
<evidence type="ECO:0000313" key="4">
    <source>
        <dbReference type="EMBL" id="CAF3782714.1"/>
    </source>
</evidence>
<feature type="compositionally biased region" description="Basic and acidic residues" evidence="1">
    <location>
        <begin position="144"/>
        <end position="154"/>
    </location>
</feature>
<name>A0A815F1Z8_9BILA</name>
<dbReference type="Proteomes" id="UP000663829">
    <property type="component" value="Unassembled WGS sequence"/>
</dbReference>
<evidence type="ECO:0000313" key="6">
    <source>
        <dbReference type="Proteomes" id="UP000663829"/>
    </source>
</evidence>
<dbReference type="Proteomes" id="UP000677228">
    <property type="component" value="Unassembled WGS sequence"/>
</dbReference>
<organism evidence="3 6">
    <name type="scientific">Didymodactylos carnosus</name>
    <dbReference type="NCBI Taxonomy" id="1234261"/>
    <lineage>
        <taxon>Eukaryota</taxon>
        <taxon>Metazoa</taxon>
        <taxon>Spiralia</taxon>
        <taxon>Gnathifera</taxon>
        <taxon>Rotifera</taxon>
        <taxon>Eurotatoria</taxon>
        <taxon>Bdelloidea</taxon>
        <taxon>Philodinida</taxon>
        <taxon>Philodinidae</taxon>
        <taxon>Didymodactylos</taxon>
    </lineage>
</organism>
<comment type="caution">
    <text evidence="3">The sequence shown here is derived from an EMBL/GenBank/DDBJ whole genome shotgun (WGS) entry which is preliminary data.</text>
</comment>
<dbReference type="AlphaFoldDB" id="A0A815F1Z8"/>
<dbReference type="EMBL" id="CAJNOQ010013520">
    <property type="protein sequence ID" value="CAF1323243.1"/>
    <property type="molecule type" value="Genomic_DNA"/>
</dbReference>